<evidence type="ECO:0000313" key="3">
    <source>
        <dbReference type="Proteomes" id="UP000708208"/>
    </source>
</evidence>
<reference evidence="2" key="1">
    <citation type="submission" date="2021-06" db="EMBL/GenBank/DDBJ databases">
        <authorList>
            <person name="Hodson N. C."/>
            <person name="Mongue J. A."/>
            <person name="Jaron S. K."/>
        </authorList>
    </citation>
    <scope>NUCLEOTIDE SEQUENCE</scope>
</reference>
<proteinExistence type="predicted"/>
<feature type="region of interest" description="Disordered" evidence="1">
    <location>
        <begin position="1"/>
        <end position="24"/>
    </location>
</feature>
<protein>
    <submittedName>
        <fullName evidence="2">Uncharacterized protein</fullName>
    </submittedName>
</protein>
<comment type="caution">
    <text evidence="2">The sequence shown here is derived from an EMBL/GenBank/DDBJ whole genome shotgun (WGS) entry which is preliminary data.</text>
</comment>
<feature type="region of interest" description="Disordered" evidence="1">
    <location>
        <begin position="54"/>
        <end position="124"/>
    </location>
</feature>
<gene>
    <name evidence="2" type="ORF">AFUS01_LOCUS26814</name>
</gene>
<keyword evidence="3" id="KW-1185">Reference proteome</keyword>
<accession>A0A8J2L640</accession>
<evidence type="ECO:0000313" key="2">
    <source>
        <dbReference type="EMBL" id="CAG7816184.1"/>
    </source>
</evidence>
<evidence type="ECO:0000256" key="1">
    <source>
        <dbReference type="SAM" id="MobiDB-lite"/>
    </source>
</evidence>
<sequence>TSSPCQDKGGCGGEKPKKGGCDSGNCGSGSGGGFGYMRPRTTAPPRLPCGPENGCEKEEENKSSCGASGCSPEREPKEGAAESACGKGSGGCGEKEPEPVSPPEVEEPPCKKDNSCESEDDSKGACDKCALFNFYRYTKDK</sequence>
<organism evidence="2 3">
    <name type="scientific">Allacma fusca</name>
    <dbReference type="NCBI Taxonomy" id="39272"/>
    <lineage>
        <taxon>Eukaryota</taxon>
        <taxon>Metazoa</taxon>
        <taxon>Ecdysozoa</taxon>
        <taxon>Arthropoda</taxon>
        <taxon>Hexapoda</taxon>
        <taxon>Collembola</taxon>
        <taxon>Symphypleona</taxon>
        <taxon>Sminthuridae</taxon>
        <taxon>Allacma</taxon>
    </lineage>
</organism>
<dbReference type="EMBL" id="CAJVCH010363157">
    <property type="protein sequence ID" value="CAG7816184.1"/>
    <property type="molecule type" value="Genomic_DNA"/>
</dbReference>
<dbReference type="Proteomes" id="UP000708208">
    <property type="component" value="Unassembled WGS sequence"/>
</dbReference>
<feature type="compositionally biased region" description="Basic and acidic residues" evidence="1">
    <location>
        <begin position="108"/>
        <end position="124"/>
    </location>
</feature>
<dbReference type="AlphaFoldDB" id="A0A8J2L640"/>
<name>A0A8J2L640_9HEXA</name>
<feature type="non-terminal residue" evidence="2">
    <location>
        <position position="1"/>
    </location>
</feature>